<feature type="compositionally biased region" description="Polar residues" evidence="2">
    <location>
        <begin position="604"/>
        <end position="622"/>
    </location>
</feature>
<dbReference type="Pfam" id="PF13912">
    <property type="entry name" value="zf-C2H2_6"/>
    <property type="match status" value="4"/>
</dbReference>
<feature type="region of interest" description="Disordered" evidence="2">
    <location>
        <begin position="38"/>
        <end position="70"/>
    </location>
</feature>
<evidence type="ECO:0000313" key="4">
    <source>
        <dbReference type="EMBL" id="KAH7331830.1"/>
    </source>
</evidence>
<dbReference type="PANTHER" id="PTHR47591:SF1">
    <property type="entry name" value="ZINC FINGER PROTEIN ZAT2-RELATED"/>
    <property type="match status" value="1"/>
</dbReference>
<sequence length="1040" mass="113159">METGALVVAEQPPDSGALSLCDCKSPQCAHCCMYEAQRSGHNSSSSDGVSSRGDYVSNEEEDNLPLEQQSEWQRVGSIAASGQEIVSQAPRKLKLPYRRNSTSSLPSAFEPPLPLCIVSEGSPPPPAEVEADLPTLCLSGDSFLQEREIVSICKSREQLNASQERPSKPLSSPVAMATARKICKFCNREFPSGRALGGHMRVHGGLDSERSQSRVENSDPFAFAHRSSASSANWASKRGSAEVNHKVNISRSLNSLDAGIISRRINSEESLVRGFDDKKPCQDEDLDSICDAGRGISCGRRDSTDRVHEVDQMVIEEKSPSAGPGIASIQEASANAYADGVSKGEDAGMDTHRSKSGRTTTSGLELGRMMSSAISCNVDAAVQAQKRHSQVRLTRRRLWADHEGASCISKRDSSSSQTQNPGSQRPSPPSLSLEEHSEHGGAVEHACLCSECGKAFMSWKALFGHMRCHPERDWRGIQRPELSSFGLENQGRATRRLTFLNAEVKGDADKEPELQSDAEDLEAFELAQGASGISAFGKGDATSMRDRIQEAKLPAHPADIEGAEEKPVDSIKIASSANSAEQNKVNFTVWPRRKRSRRRRASSGFSAKMSSVTSETATSNQQREAEVLDTADQEDLDMANCLVLLSSADGYGDQVNVKDHRRSTDETAFICSTLIDSNQKQGEEFAQALAVDHDDVDDDNNDEDDNDDDDDDDRLGYNNERGTHGTILGSSLNVSSTMRYECSTCRRSFKSHQALGGHRASHRKTKGCFALTNPSTEGSTKEFRRRSTDVDGDDGVSTLELNHWHASMAEHAFLDTPRLYRHKEKEGHQSRLPSSLRTADQRTLAAAKKKFKGHICSICYRVFPSGQALGGHKRCHWTGEKIAESASIASSSNNKVLSQPEQAEWEGAATSISQAEKFLSKEDRIDLNLPAPLDDEDDHAYADDGGLSSSELMRPSAEYISAPVGIDEEDTIEGNLVEYISSKKRSVNQLFAELHGDGAKRVHRNSASAMTSTIESGHGAAQESSNPVQVHIQQCSALGS</sequence>
<feature type="region of interest" description="Disordered" evidence="2">
    <location>
        <begin position="692"/>
        <end position="725"/>
    </location>
</feature>
<keyword evidence="1" id="KW-0863">Zinc-finger</keyword>
<dbReference type="InterPro" id="IPR013087">
    <property type="entry name" value="Znf_C2H2_type"/>
</dbReference>
<evidence type="ECO:0000313" key="5">
    <source>
        <dbReference type="Proteomes" id="UP000825935"/>
    </source>
</evidence>
<feature type="domain" description="C2H2-type" evidence="3">
    <location>
        <begin position="854"/>
        <end position="882"/>
    </location>
</feature>
<dbReference type="PROSITE" id="PS00028">
    <property type="entry name" value="ZINC_FINGER_C2H2_1"/>
    <property type="match status" value="4"/>
</dbReference>
<dbReference type="AlphaFoldDB" id="A0A8T2SFC7"/>
<feature type="region of interest" description="Disordered" evidence="2">
    <location>
        <begin position="340"/>
        <end position="363"/>
    </location>
</feature>
<name>A0A8T2SFC7_CERRI</name>
<dbReference type="SMART" id="SM00355">
    <property type="entry name" value="ZnF_C2H2"/>
    <property type="match status" value="4"/>
</dbReference>
<feature type="compositionally biased region" description="Basic and acidic residues" evidence="2">
    <location>
        <begin position="404"/>
        <end position="413"/>
    </location>
</feature>
<feature type="compositionally biased region" description="Basic residues" evidence="2">
    <location>
        <begin position="591"/>
        <end position="601"/>
    </location>
</feature>
<feature type="compositionally biased region" description="Acidic residues" evidence="2">
    <location>
        <begin position="694"/>
        <end position="713"/>
    </location>
</feature>
<protein>
    <recommendedName>
        <fullName evidence="3">C2H2-type domain-containing protein</fullName>
    </recommendedName>
</protein>
<keyword evidence="5" id="KW-1185">Reference proteome</keyword>
<dbReference type="InterPro" id="IPR036236">
    <property type="entry name" value="Znf_C2H2_sf"/>
</dbReference>
<evidence type="ECO:0000256" key="1">
    <source>
        <dbReference type="PROSITE-ProRule" id="PRU00042"/>
    </source>
</evidence>
<gene>
    <name evidence="4" type="ORF">KP509_20G052300</name>
</gene>
<dbReference type="GO" id="GO:0008270">
    <property type="term" value="F:zinc ion binding"/>
    <property type="evidence" value="ECO:0007669"/>
    <property type="project" value="UniProtKB-KW"/>
</dbReference>
<dbReference type="OrthoDB" id="9411774at2759"/>
<feature type="domain" description="C2H2-type" evidence="3">
    <location>
        <begin position="181"/>
        <end position="208"/>
    </location>
</feature>
<feature type="domain" description="C2H2-type" evidence="3">
    <location>
        <begin position="740"/>
        <end position="767"/>
    </location>
</feature>
<dbReference type="SUPFAM" id="SSF57667">
    <property type="entry name" value="beta-beta-alpha zinc fingers"/>
    <property type="match status" value="1"/>
</dbReference>
<dbReference type="PANTHER" id="PTHR47591">
    <property type="entry name" value="ZINC FINGER PROTEIN ZAT2-RELATED"/>
    <property type="match status" value="1"/>
</dbReference>
<feature type="region of interest" description="Disordered" evidence="2">
    <location>
        <begin position="769"/>
        <end position="791"/>
    </location>
</feature>
<accession>A0A8T2SFC7</accession>
<feature type="domain" description="C2H2-type" evidence="3">
    <location>
        <begin position="447"/>
        <end position="469"/>
    </location>
</feature>
<keyword evidence="1" id="KW-0479">Metal-binding</keyword>
<feature type="compositionally biased region" description="Polar residues" evidence="2">
    <location>
        <begin position="414"/>
        <end position="425"/>
    </location>
</feature>
<reference evidence="4" key="1">
    <citation type="submission" date="2021-08" db="EMBL/GenBank/DDBJ databases">
        <title>WGS assembly of Ceratopteris richardii.</title>
        <authorList>
            <person name="Marchant D.B."/>
            <person name="Chen G."/>
            <person name="Jenkins J."/>
            <person name="Shu S."/>
            <person name="Leebens-Mack J."/>
            <person name="Grimwood J."/>
            <person name="Schmutz J."/>
            <person name="Soltis P."/>
            <person name="Soltis D."/>
            <person name="Chen Z.-H."/>
        </authorList>
    </citation>
    <scope>NUCLEOTIDE SEQUENCE</scope>
    <source>
        <strain evidence="4">Whitten #5841</strain>
        <tissue evidence="4">Leaf</tissue>
    </source>
</reference>
<evidence type="ECO:0000256" key="2">
    <source>
        <dbReference type="SAM" id="MobiDB-lite"/>
    </source>
</evidence>
<keyword evidence="1" id="KW-0862">Zinc</keyword>
<dbReference type="Proteomes" id="UP000825935">
    <property type="component" value="Chromosome 20"/>
</dbReference>
<comment type="caution">
    <text evidence="4">The sequence shown here is derived from an EMBL/GenBank/DDBJ whole genome shotgun (WGS) entry which is preliminary data.</text>
</comment>
<feature type="compositionally biased region" description="Low complexity" evidence="2">
    <location>
        <begin position="39"/>
        <end position="56"/>
    </location>
</feature>
<dbReference type="EMBL" id="CM035425">
    <property type="protein sequence ID" value="KAH7331830.1"/>
    <property type="molecule type" value="Genomic_DNA"/>
</dbReference>
<feature type="compositionally biased region" description="Basic and acidic residues" evidence="2">
    <location>
        <begin position="779"/>
        <end position="789"/>
    </location>
</feature>
<organism evidence="4 5">
    <name type="scientific">Ceratopteris richardii</name>
    <name type="common">Triangle waterfern</name>
    <dbReference type="NCBI Taxonomy" id="49495"/>
    <lineage>
        <taxon>Eukaryota</taxon>
        <taxon>Viridiplantae</taxon>
        <taxon>Streptophyta</taxon>
        <taxon>Embryophyta</taxon>
        <taxon>Tracheophyta</taxon>
        <taxon>Polypodiopsida</taxon>
        <taxon>Polypodiidae</taxon>
        <taxon>Polypodiales</taxon>
        <taxon>Pteridineae</taxon>
        <taxon>Pteridaceae</taxon>
        <taxon>Parkerioideae</taxon>
        <taxon>Ceratopteris</taxon>
    </lineage>
</organism>
<evidence type="ECO:0000259" key="3">
    <source>
        <dbReference type="PROSITE" id="PS50157"/>
    </source>
</evidence>
<proteinExistence type="predicted"/>
<feature type="region of interest" description="Disordered" evidence="2">
    <location>
        <begin position="591"/>
        <end position="626"/>
    </location>
</feature>
<feature type="compositionally biased region" description="Basic and acidic residues" evidence="2">
    <location>
        <begin position="342"/>
        <end position="353"/>
    </location>
</feature>
<feature type="region of interest" description="Disordered" evidence="2">
    <location>
        <begin position="404"/>
        <end position="437"/>
    </location>
</feature>
<dbReference type="PROSITE" id="PS50157">
    <property type="entry name" value="ZINC_FINGER_C2H2_2"/>
    <property type="match status" value="4"/>
</dbReference>
<feature type="region of interest" description="Disordered" evidence="2">
    <location>
        <begin position="930"/>
        <end position="952"/>
    </location>
</feature>